<accession>A0A4Y2L0W5</accession>
<evidence type="ECO:0000313" key="1">
    <source>
        <dbReference type="EMBL" id="GBN07920.1"/>
    </source>
</evidence>
<evidence type="ECO:0000313" key="2">
    <source>
        <dbReference type="Proteomes" id="UP000499080"/>
    </source>
</evidence>
<organism evidence="1 2">
    <name type="scientific">Araneus ventricosus</name>
    <name type="common">Orbweaver spider</name>
    <name type="synonym">Epeira ventricosa</name>
    <dbReference type="NCBI Taxonomy" id="182803"/>
    <lineage>
        <taxon>Eukaryota</taxon>
        <taxon>Metazoa</taxon>
        <taxon>Ecdysozoa</taxon>
        <taxon>Arthropoda</taxon>
        <taxon>Chelicerata</taxon>
        <taxon>Arachnida</taxon>
        <taxon>Araneae</taxon>
        <taxon>Araneomorphae</taxon>
        <taxon>Entelegynae</taxon>
        <taxon>Araneoidea</taxon>
        <taxon>Araneidae</taxon>
        <taxon>Araneus</taxon>
    </lineage>
</organism>
<proteinExistence type="predicted"/>
<dbReference type="Proteomes" id="UP000499080">
    <property type="component" value="Unassembled WGS sequence"/>
</dbReference>
<gene>
    <name evidence="1" type="ORF">AVEN_116450_1</name>
</gene>
<comment type="caution">
    <text evidence="1">The sequence shown here is derived from an EMBL/GenBank/DDBJ whole genome shotgun (WGS) entry which is preliminary data.</text>
</comment>
<dbReference type="AlphaFoldDB" id="A0A4Y2L0W5"/>
<dbReference type="EMBL" id="BGPR01005208">
    <property type="protein sequence ID" value="GBN07920.1"/>
    <property type="molecule type" value="Genomic_DNA"/>
</dbReference>
<protein>
    <submittedName>
        <fullName evidence="1">Uncharacterized protein</fullName>
    </submittedName>
</protein>
<keyword evidence="2" id="KW-1185">Reference proteome</keyword>
<reference evidence="1 2" key="1">
    <citation type="journal article" date="2019" name="Sci. Rep.">
        <title>Orb-weaving spider Araneus ventricosus genome elucidates the spidroin gene catalogue.</title>
        <authorList>
            <person name="Kono N."/>
            <person name="Nakamura H."/>
            <person name="Ohtoshi R."/>
            <person name="Moran D.A.P."/>
            <person name="Shinohara A."/>
            <person name="Yoshida Y."/>
            <person name="Fujiwara M."/>
            <person name="Mori M."/>
            <person name="Tomita M."/>
            <person name="Arakawa K."/>
        </authorList>
    </citation>
    <scope>NUCLEOTIDE SEQUENCE [LARGE SCALE GENOMIC DNA]</scope>
</reference>
<sequence>MRLCPLLPNSGELARLPTCPMASGPPLHISQYGLPGCVCIRERKEKLFSNKFPAPFLSKISSSIMLNHTAFSMQGRDAITTRFLFFLEAPGKKEGITSLRRKDLVLGGG</sequence>
<name>A0A4Y2L0W5_ARAVE</name>